<dbReference type="EMBL" id="JAPEUY010000014">
    <property type="protein sequence ID" value="KAJ4366326.1"/>
    <property type="molecule type" value="Genomic_DNA"/>
</dbReference>
<keyword evidence="3" id="KW-1185">Reference proteome</keyword>
<feature type="region of interest" description="Disordered" evidence="1">
    <location>
        <begin position="1"/>
        <end position="23"/>
    </location>
</feature>
<name>A0A9W8Y456_9PLEO</name>
<evidence type="ECO:0000313" key="3">
    <source>
        <dbReference type="Proteomes" id="UP001140560"/>
    </source>
</evidence>
<accession>A0A9W8Y456</accession>
<dbReference type="Proteomes" id="UP001140560">
    <property type="component" value="Unassembled WGS sequence"/>
</dbReference>
<reference evidence="2" key="1">
    <citation type="submission" date="2022-10" db="EMBL/GenBank/DDBJ databases">
        <title>Tapping the CABI collections for fungal endophytes: first genome assemblies for Collariella, Neodidymelliopsis, Ascochyta clinopodiicola, Didymella pomorum, Didymosphaeria variabile, Neocosmospora piperis and Neocucurbitaria cava.</title>
        <authorList>
            <person name="Hill R."/>
        </authorList>
    </citation>
    <scope>NUCLEOTIDE SEQUENCE</scope>
    <source>
        <strain evidence="2">IMI 356814</strain>
    </source>
</reference>
<feature type="compositionally biased region" description="Polar residues" evidence="1">
    <location>
        <begin position="9"/>
        <end position="23"/>
    </location>
</feature>
<dbReference type="AlphaFoldDB" id="A0A9W8Y456"/>
<evidence type="ECO:0000256" key="1">
    <source>
        <dbReference type="SAM" id="MobiDB-lite"/>
    </source>
</evidence>
<sequence length="450" mass="50988">MEHSLSGPVPSSNSDYTFESETASSQTVPLDSFLEASFGTIQSKSLQSNPENESSESETVALDVSESKPFLEPVRVLEAIQKARDRTTDYLYLSSFSYLTLIDAIYRKEMEDAPAVETEEDRIKWRENLWQLLASIPDSILRCCLDGSLAYKHRSHDALICKYYGAKPDNPWHIESLKTFAPAIYVRPLVNERGESPTPNMILTIFGHLQAYASGTDIKTGLSIDNALKEGTSTFHDIKRGHHAYIDQKPARAEVVYTWCAAVVKICEKVSYRGRDLPLSQPLTYCGYTETVSACSKQYENCQSTTWLVSLVTAAFRAYYPDHNYNLGMYAVAFIAVASEASLRERALTRCTYSDYKYGGFCVVTPGSCSSAELLGLTEQARHQTWAERLRWREVDNEDFEHNVCREAHRLRTSPFITMPRMERQLQRRYAELDAIFLELEDLAKELAAL</sequence>
<organism evidence="2 3">
    <name type="scientific">Neocucurbitaria cava</name>
    <dbReference type="NCBI Taxonomy" id="798079"/>
    <lineage>
        <taxon>Eukaryota</taxon>
        <taxon>Fungi</taxon>
        <taxon>Dikarya</taxon>
        <taxon>Ascomycota</taxon>
        <taxon>Pezizomycotina</taxon>
        <taxon>Dothideomycetes</taxon>
        <taxon>Pleosporomycetidae</taxon>
        <taxon>Pleosporales</taxon>
        <taxon>Pleosporineae</taxon>
        <taxon>Cucurbitariaceae</taxon>
        <taxon>Neocucurbitaria</taxon>
    </lineage>
</organism>
<comment type="caution">
    <text evidence="2">The sequence shown here is derived from an EMBL/GenBank/DDBJ whole genome shotgun (WGS) entry which is preliminary data.</text>
</comment>
<dbReference type="OrthoDB" id="3695628at2759"/>
<proteinExistence type="predicted"/>
<evidence type="ECO:0000313" key="2">
    <source>
        <dbReference type="EMBL" id="KAJ4366326.1"/>
    </source>
</evidence>
<protein>
    <submittedName>
        <fullName evidence="2">Uncharacterized protein</fullName>
    </submittedName>
</protein>
<gene>
    <name evidence="2" type="ORF">N0V83_007962</name>
</gene>
<feature type="region of interest" description="Disordered" evidence="1">
    <location>
        <begin position="44"/>
        <end position="64"/>
    </location>
</feature>